<dbReference type="InterPro" id="IPR012337">
    <property type="entry name" value="RNaseH-like_sf"/>
</dbReference>
<accession>A0A8D8HDN4</accession>
<dbReference type="PANTHER" id="PTHR47331:SF1">
    <property type="entry name" value="GAG-LIKE PROTEIN"/>
    <property type="match status" value="1"/>
</dbReference>
<dbReference type="InterPro" id="IPR008042">
    <property type="entry name" value="Retrotrans_Pao"/>
</dbReference>
<feature type="domain" description="Integrase catalytic" evidence="1">
    <location>
        <begin position="833"/>
        <end position="1027"/>
    </location>
</feature>
<dbReference type="PANTHER" id="PTHR47331">
    <property type="entry name" value="PHD-TYPE DOMAIN-CONTAINING PROTEIN"/>
    <property type="match status" value="1"/>
</dbReference>
<organism evidence="2">
    <name type="scientific">Culex pipiens</name>
    <name type="common">House mosquito</name>
    <dbReference type="NCBI Taxonomy" id="7175"/>
    <lineage>
        <taxon>Eukaryota</taxon>
        <taxon>Metazoa</taxon>
        <taxon>Ecdysozoa</taxon>
        <taxon>Arthropoda</taxon>
        <taxon>Hexapoda</taxon>
        <taxon>Insecta</taxon>
        <taxon>Pterygota</taxon>
        <taxon>Neoptera</taxon>
        <taxon>Endopterygota</taxon>
        <taxon>Diptera</taxon>
        <taxon>Nematocera</taxon>
        <taxon>Culicoidea</taxon>
        <taxon>Culicidae</taxon>
        <taxon>Culicinae</taxon>
        <taxon>Culicini</taxon>
        <taxon>Culex</taxon>
        <taxon>Culex</taxon>
    </lineage>
</organism>
<dbReference type="Gene3D" id="3.30.420.10">
    <property type="entry name" value="Ribonuclease H-like superfamily/Ribonuclease H"/>
    <property type="match status" value="2"/>
</dbReference>
<dbReference type="InterPro" id="IPR040676">
    <property type="entry name" value="DUF5641"/>
</dbReference>
<dbReference type="InterPro" id="IPR043502">
    <property type="entry name" value="DNA/RNA_pol_sf"/>
</dbReference>
<dbReference type="InterPro" id="IPR000477">
    <property type="entry name" value="RT_dom"/>
</dbReference>
<name>A0A8D8HDN4_CULPI</name>
<proteinExistence type="predicted"/>
<dbReference type="GO" id="GO:0071897">
    <property type="term" value="P:DNA biosynthetic process"/>
    <property type="evidence" value="ECO:0007669"/>
    <property type="project" value="UniProtKB-ARBA"/>
</dbReference>
<dbReference type="Pfam" id="PF00078">
    <property type="entry name" value="RVT_1"/>
    <property type="match status" value="1"/>
</dbReference>
<dbReference type="InterPro" id="IPR041588">
    <property type="entry name" value="Integrase_H2C2"/>
</dbReference>
<dbReference type="CDD" id="cd01644">
    <property type="entry name" value="RT_pepA17"/>
    <property type="match status" value="1"/>
</dbReference>
<dbReference type="InterPro" id="IPR001584">
    <property type="entry name" value="Integrase_cat-core"/>
</dbReference>
<dbReference type="Pfam" id="PF18701">
    <property type="entry name" value="DUF5641"/>
    <property type="match status" value="1"/>
</dbReference>
<reference evidence="2" key="1">
    <citation type="submission" date="2021-05" db="EMBL/GenBank/DDBJ databases">
        <authorList>
            <person name="Alioto T."/>
            <person name="Alioto T."/>
            <person name="Gomez Garrido J."/>
        </authorList>
    </citation>
    <scope>NUCLEOTIDE SEQUENCE</scope>
</reference>
<dbReference type="EMBL" id="HBUE01314463">
    <property type="protein sequence ID" value="CAG6584963.1"/>
    <property type="molecule type" value="Transcribed_RNA"/>
</dbReference>
<dbReference type="InterPro" id="IPR043128">
    <property type="entry name" value="Rev_trsase/Diguanyl_cyclase"/>
</dbReference>
<dbReference type="AlphaFoldDB" id="A0A8D8HDN4"/>
<dbReference type="GO" id="GO:0042575">
    <property type="term" value="C:DNA polymerase complex"/>
    <property type="evidence" value="ECO:0007669"/>
    <property type="project" value="UniProtKB-ARBA"/>
</dbReference>
<protein>
    <submittedName>
        <fullName evidence="2">(northern house mosquito) hypothetical protein</fullName>
    </submittedName>
</protein>
<dbReference type="Gene3D" id="3.10.10.10">
    <property type="entry name" value="HIV Type 1 Reverse Transcriptase, subunit A, domain 1"/>
    <property type="match status" value="1"/>
</dbReference>
<dbReference type="Pfam" id="PF17921">
    <property type="entry name" value="Integrase_H2C2"/>
    <property type="match status" value="1"/>
</dbReference>
<dbReference type="GO" id="GO:0015074">
    <property type="term" value="P:DNA integration"/>
    <property type="evidence" value="ECO:0007669"/>
    <property type="project" value="InterPro"/>
</dbReference>
<dbReference type="InterPro" id="IPR036397">
    <property type="entry name" value="RNaseH_sf"/>
</dbReference>
<dbReference type="PROSITE" id="PS50994">
    <property type="entry name" value="INTEGRASE"/>
    <property type="match status" value="1"/>
</dbReference>
<dbReference type="EMBL" id="HBUE01208126">
    <property type="protein sequence ID" value="CAG6533084.1"/>
    <property type="molecule type" value="Transcribed_RNA"/>
</dbReference>
<dbReference type="Pfam" id="PF05380">
    <property type="entry name" value="Peptidase_A17"/>
    <property type="match status" value="1"/>
</dbReference>
<sequence>MQNTVFGYIISGKVTDSASVENTQTTLLCIEPNLDEILQRFWDSEERYEERTLTQEEEECERHFVQTHERDEDGRYLVRLPLKTELLPLLGDAHLAAIRRLRSTERRFSNNTKLQTEYVKFMDEYEQLGHMQECKGRFDNPQFVLPHHAVLREESTTTKTRVVFDGSCRGSTQLSLNDVLYTGATVQPALYDTLINFRIPRYAVTADVEKMFRQIWVHPEDRKYQQICWRKDTSSPVKMFTLNTVTYGLSSSPFHAARVLNQLATDEGHNYPLAAAIVKNGMYVDDVLTGHDDWNTLKESCQQLNNLLKSGGMQLRKWASNEPQLLSEFSPELLAKGEEQLIDDDTTVKTLGLIWNTKKDIFQFKVPELEPRPNFTKRIVASEMAQIFDPLGLLGPVVMYAKLFIQGLWIKTNFWDTDLDPDDHQWWSKYRQLLSSLKCLDVPRQVVYEYPSIHCFVDASKRGYGCCVYVVSTNKRGKRVSHLLTAKSRVGPTKGQTIPRLELCAALLGSKLVAHLRQFTSITGPVTFWSDAMIVLHWIRSSNQTWKPFVTNRVTEIQKLTGGCDWKHIPTKENPADLISRGLWPDKLMKKGLWWYGPEILINSTNPNNTNIVLTEEEQIQLEEERRSVAALTATEEEQLFTKFVTTQSTLFALKRKMAWIIRFTKNCRLDKEKRYLKRLTADELENALLVLVKSTQDQFFSNEIRYLQQNNQIPSKDRGFKSQMKTLNPFIDESGLVRISGRLQNAALPFDTKCPIILPYNSHLTLLMMRETHRKALHAGPQLLLAILRQKYWPIKGKILAKRIVNECIICFRNKPTTGQQLMGQLPSVRTDQAEPFSNSGVDYCGPFWVRPPNKGRGNSIKIFVAIFICMWSKAVHIETVHGLTSEAFINALKRMMARRGRIKELYCDNGRNFVGANTLLKEVNDQLKKMTTEPSMLDYLAEAGINFHFNPARSPHFGGLWEAAVKSFKYHLYRIMKDTVLPIDDFQTLSTQIESILNSRPLIPLSNDPDDISALTPGHLINGRPAFSLIEPMYTNLPTNRLSSFQKISQRGQHFWNCWSREYLSLLQQRYKWSKEQHNLQPGVLVLLKDDLAPPLRWKLGRVETIYPGKDGLVRAIQVRTSGGSYRRAVTEVCPLPFENNESSLSLGGVC</sequence>
<dbReference type="SUPFAM" id="SSF53098">
    <property type="entry name" value="Ribonuclease H-like"/>
    <property type="match status" value="1"/>
</dbReference>
<dbReference type="Gene3D" id="3.30.70.270">
    <property type="match status" value="1"/>
</dbReference>
<evidence type="ECO:0000259" key="1">
    <source>
        <dbReference type="PROSITE" id="PS50994"/>
    </source>
</evidence>
<dbReference type="SUPFAM" id="SSF56672">
    <property type="entry name" value="DNA/RNA polymerases"/>
    <property type="match status" value="1"/>
</dbReference>
<dbReference type="GO" id="GO:0003676">
    <property type="term" value="F:nucleic acid binding"/>
    <property type="evidence" value="ECO:0007669"/>
    <property type="project" value="InterPro"/>
</dbReference>
<evidence type="ECO:0000313" key="2">
    <source>
        <dbReference type="EMBL" id="CAG6533084.1"/>
    </source>
</evidence>